<evidence type="ECO:0000256" key="9">
    <source>
        <dbReference type="ARBA" id="ARBA00038929"/>
    </source>
</evidence>
<proteinExistence type="inferred from homology"/>
<comment type="catalytic activity">
    <reaction evidence="8">
        <text>Successive hydrolysis of beta-D-glucose units from the non-reducing ends of (1-&gt;3)-beta-D-glucans, releasing alpha-glucose.</text>
        <dbReference type="EC" id="3.2.1.58"/>
    </reaction>
</comment>
<gene>
    <name evidence="13" type="ORF">GTA08_BOTSDO00127</name>
</gene>
<reference evidence="13" key="1">
    <citation type="submission" date="2020-04" db="EMBL/GenBank/DDBJ databases">
        <title>Genome Assembly and Annotation of Botryosphaeria dothidea sdau 11-99, a Latent Pathogen of Apple Fruit Ring Rot in China.</title>
        <authorList>
            <person name="Yu C."/>
            <person name="Diao Y."/>
            <person name="Lu Q."/>
            <person name="Zhao J."/>
            <person name="Cui S."/>
            <person name="Peng C."/>
            <person name="He B."/>
            <person name="Liu H."/>
        </authorList>
    </citation>
    <scope>NUCLEOTIDE SEQUENCE [LARGE SCALE GENOMIC DNA]</scope>
    <source>
        <strain evidence="13">Sdau11-99</strain>
    </source>
</reference>
<keyword evidence="5 10" id="KW-0378">Hydrolase</keyword>
<dbReference type="OrthoDB" id="62120at2759"/>
<evidence type="ECO:0000256" key="2">
    <source>
        <dbReference type="ARBA" id="ARBA00005641"/>
    </source>
</evidence>
<dbReference type="Gene3D" id="3.20.20.80">
    <property type="entry name" value="Glycosidases"/>
    <property type="match status" value="1"/>
</dbReference>
<dbReference type="SUPFAM" id="SSF51445">
    <property type="entry name" value="(Trans)glycosidases"/>
    <property type="match status" value="1"/>
</dbReference>
<keyword evidence="6 10" id="KW-0326">Glycosidase</keyword>
<evidence type="ECO:0000256" key="1">
    <source>
        <dbReference type="ARBA" id="ARBA00004613"/>
    </source>
</evidence>
<evidence type="ECO:0000256" key="7">
    <source>
        <dbReference type="ARBA" id="ARBA00023316"/>
    </source>
</evidence>
<evidence type="ECO:0000256" key="11">
    <source>
        <dbReference type="SAM" id="SignalP"/>
    </source>
</evidence>
<evidence type="ECO:0000259" key="12">
    <source>
        <dbReference type="Pfam" id="PF00150"/>
    </source>
</evidence>
<dbReference type="PANTHER" id="PTHR31297:SF1">
    <property type="entry name" value="GLUCAN 1,3-BETA-GLUCOSIDASE I_II-RELATED"/>
    <property type="match status" value="1"/>
</dbReference>
<feature type="chain" id="PRO_5034788508" description="glucan 1,3-beta-glucosidase" evidence="11">
    <location>
        <begin position="23"/>
        <end position="416"/>
    </location>
</feature>
<keyword evidence="7" id="KW-0961">Cell wall biogenesis/degradation</keyword>
<evidence type="ECO:0000256" key="3">
    <source>
        <dbReference type="ARBA" id="ARBA00022525"/>
    </source>
</evidence>
<dbReference type="GO" id="GO:0009986">
    <property type="term" value="C:cell surface"/>
    <property type="evidence" value="ECO:0007669"/>
    <property type="project" value="TreeGrafter"/>
</dbReference>
<comment type="caution">
    <text evidence="13">The sequence shown here is derived from an EMBL/GenBank/DDBJ whole genome shotgun (WGS) entry which is preliminary data.</text>
</comment>
<accession>A0A8H4J5X9</accession>
<evidence type="ECO:0000313" key="14">
    <source>
        <dbReference type="Proteomes" id="UP000572817"/>
    </source>
</evidence>
<evidence type="ECO:0000256" key="10">
    <source>
        <dbReference type="RuleBase" id="RU361153"/>
    </source>
</evidence>
<dbReference type="InterPro" id="IPR050386">
    <property type="entry name" value="Glycosyl_hydrolase_5"/>
</dbReference>
<evidence type="ECO:0000256" key="6">
    <source>
        <dbReference type="ARBA" id="ARBA00023295"/>
    </source>
</evidence>
<evidence type="ECO:0000256" key="8">
    <source>
        <dbReference type="ARBA" id="ARBA00036824"/>
    </source>
</evidence>
<sequence>MTPLVFFLALFIALACTHPSTPEEFLQAEVANFPLLRGVNLGGWLVLEPFLTPALFTNGAVDQWTFDQKAGSEESLRKHWDTYCTEADIKKLASYGVNAIRIGIGFWAYDNAGTPYHSGADTYLSKAIQWAKNAGLLVTIELHGAPGSQNGDVNSGHVGLWEWQTGTGNLDRTTKVLKIIAQKYATKELANTVVAIELVNEPANTSPNSLKTTKSWTKKAYEAVRAAASNKGLRIAMHDQWVTPKNWLDVHKALNGPNSGSFILDVHHYQIFTQEDRNLDQPGHIRNVCKFANEQLAFAKQNGLPIQVGEFSGNTFICVNPDGTTFPDPAGTGKICNAKGCQCETDGGITVDKWGDALTQQVRRYVEAQLYVYEQYAGGWFFWNFKGPGSWGFMAGVEKGFIPRPLSDRRYPNPCS</sequence>
<dbReference type="EMBL" id="WWBZ02000001">
    <property type="protein sequence ID" value="KAF4313895.1"/>
    <property type="molecule type" value="Genomic_DNA"/>
</dbReference>
<dbReference type="GO" id="GO:0071555">
    <property type="term" value="P:cell wall organization"/>
    <property type="evidence" value="ECO:0007669"/>
    <property type="project" value="UniProtKB-KW"/>
</dbReference>
<dbReference type="InterPro" id="IPR017853">
    <property type="entry name" value="GH"/>
</dbReference>
<keyword evidence="14" id="KW-1185">Reference proteome</keyword>
<dbReference type="GO" id="GO:0004338">
    <property type="term" value="F:glucan exo-1,3-beta-glucosidase activity"/>
    <property type="evidence" value="ECO:0007669"/>
    <property type="project" value="UniProtKB-EC"/>
</dbReference>
<name>A0A8H4J5X9_9PEZI</name>
<keyword evidence="3" id="KW-0964">Secreted</keyword>
<keyword evidence="4 11" id="KW-0732">Signal</keyword>
<feature type="domain" description="Glycoside hydrolase family 5" evidence="12">
    <location>
        <begin position="76"/>
        <end position="314"/>
    </location>
</feature>
<organism evidence="13 14">
    <name type="scientific">Botryosphaeria dothidea</name>
    <dbReference type="NCBI Taxonomy" id="55169"/>
    <lineage>
        <taxon>Eukaryota</taxon>
        <taxon>Fungi</taxon>
        <taxon>Dikarya</taxon>
        <taxon>Ascomycota</taxon>
        <taxon>Pezizomycotina</taxon>
        <taxon>Dothideomycetes</taxon>
        <taxon>Dothideomycetes incertae sedis</taxon>
        <taxon>Botryosphaeriales</taxon>
        <taxon>Botryosphaeriaceae</taxon>
        <taxon>Botryosphaeria</taxon>
    </lineage>
</organism>
<evidence type="ECO:0000313" key="13">
    <source>
        <dbReference type="EMBL" id="KAF4313895.1"/>
    </source>
</evidence>
<dbReference type="InterPro" id="IPR001547">
    <property type="entry name" value="Glyco_hydro_5"/>
</dbReference>
<evidence type="ECO:0000256" key="4">
    <source>
        <dbReference type="ARBA" id="ARBA00022729"/>
    </source>
</evidence>
<comment type="similarity">
    <text evidence="2 10">Belongs to the glycosyl hydrolase 5 (cellulase A) family.</text>
</comment>
<dbReference type="EC" id="3.2.1.58" evidence="9"/>
<dbReference type="PANTHER" id="PTHR31297">
    <property type="entry name" value="GLUCAN ENDO-1,6-BETA-GLUCOSIDASE B"/>
    <property type="match status" value="1"/>
</dbReference>
<feature type="signal peptide" evidence="11">
    <location>
        <begin position="1"/>
        <end position="22"/>
    </location>
</feature>
<dbReference type="Pfam" id="PF00150">
    <property type="entry name" value="Cellulase"/>
    <property type="match status" value="1"/>
</dbReference>
<protein>
    <recommendedName>
        <fullName evidence="9">glucan 1,3-beta-glucosidase</fullName>
        <ecNumber evidence="9">3.2.1.58</ecNumber>
    </recommendedName>
</protein>
<comment type="subcellular location">
    <subcellularLocation>
        <location evidence="1">Secreted</location>
    </subcellularLocation>
</comment>
<dbReference type="Proteomes" id="UP000572817">
    <property type="component" value="Unassembled WGS sequence"/>
</dbReference>
<dbReference type="GO" id="GO:0005576">
    <property type="term" value="C:extracellular region"/>
    <property type="evidence" value="ECO:0007669"/>
    <property type="project" value="UniProtKB-SubCell"/>
</dbReference>
<dbReference type="AlphaFoldDB" id="A0A8H4J5X9"/>
<dbReference type="GO" id="GO:0009251">
    <property type="term" value="P:glucan catabolic process"/>
    <property type="evidence" value="ECO:0007669"/>
    <property type="project" value="TreeGrafter"/>
</dbReference>
<evidence type="ECO:0000256" key="5">
    <source>
        <dbReference type="ARBA" id="ARBA00022801"/>
    </source>
</evidence>